<dbReference type="Proteomes" id="UP001162501">
    <property type="component" value="Chromosome 7"/>
</dbReference>
<reference evidence="1" key="1">
    <citation type="submission" date="2023-05" db="EMBL/GenBank/DDBJ databases">
        <authorList>
            <consortium name="ELIXIR-Norway"/>
        </authorList>
    </citation>
    <scope>NUCLEOTIDE SEQUENCE</scope>
</reference>
<gene>
    <name evidence="1" type="ORF">MRATA1EN3_LOCUS23747</name>
</gene>
<dbReference type="EMBL" id="OX596091">
    <property type="protein sequence ID" value="CAI9712534.1"/>
    <property type="molecule type" value="Genomic_DNA"/>
</dbReference>
<evidence type="ECO:0000313" key="2">
    <source>
        <dbReference type="Proteomes" id="UP001162501"/>
    </source>
</evidence>
<protein>
    <submittedName>
        <fullName evidence="1">Uncharacterized protein</fullName>
    </submittedName>
</protein>
<organism evidence="1 2">
    <name type="scientific">Rangifer tarandus platyrhynchus</name>
    <name type="common">Svalbard reindeer</name>
    <dbReference type="NCBI Taxonomy" id="3082113"/>
    <lineage>
        <taxon>Eukaryota</taxon>
        <taxon>Metazoa</taxon>
        <taxon>Chordata</taxon>
        <taxon>Craniata</taxon>
        <taxon>Vertebrata</taxon>
        <taxon>Euteleostomi</taxon>
        <taxon>Mammalia</taxon>
        <taxon>Eutheria</taxon>
        <taxon>Laurasiatheria</taxon>
        <taxon>Artiodactyla</taxon>
        <taxon>Ruminantia</taxon>
        <taxon>Pecora</taxon>
        <taxon>Cervidae</taxon>
        <taxon>Odocoileinae</taxon>
        <taxon>Rangifer</taxon>
    </lineage>
</organism>
<proteinExistence type="predicted"/>
<sequence length="105" mass="11040">MEPRHVRPAPGARSPTWEEPVGTAPAPAPSRFFSVASPSLPPGPGSVQEMARDEVPSCFPAGAALPPPPQLLLARRPEPLCPTRRGFPRGGPPATRADHGPRNTV</sequence>
<evidence type="ECO:0000313" key="1">
    <source>
        <dbReference type="EMBL" id="CAI9712534.1"/>
    </source>
</evidence>
<accession>A0ACB0FHQ9</accession>
<name>A0ACB0FHQ9_RANTA</name>